<protein>
    <submittedName>
        <fullName evidence="2">GIY-YIG nuclease family protein</fullName>
    </submittedName>
</protein>
<dbReference type="Gene3D" id="3.40.1440.10">
    <property type="entry name" value="GIY-YIG endonuclease"/>
    <property type="match status" value="1"/>
</dbReference>
<dbReference type="NCBIfam" id="TIGR01453">
    <property type="entry name" value="grpIintron_endo"/>
    <property type="match status" value="1"/>
</dbReference>
<gene>
    <name evidence="2" type="ORF">H8718_19365</name>
</gene>
<dbReference type="Pfam" id="PF01541">
    <property type="entry name" value="GIY-YIG"/>
    <property type="match status" value="1"/>
</dbReference>
<keyword evidence="3" id="KW-1185">Reference proteome</keyword>
<feature type="domain" description="GIY-YIG" evidence="1">
    <location>
        <begin position="1"/>
        <end position="88"/>
    </location>
</feature>
<accession>A0A926EKY9</accession>
<dbReference type="AlphaFoldDB" id="A0A926EKY9"/>
<comment type="caution">
    <text evidence="2">The sequence shown here is derived from an EMBL/GenBank/DDBJ whole genome shotgun (WGS) entry which is preliminary data.</text>
</comment>
<evidence type="ECO:0000259" key="1">
    <source>
        <dbReference type="PROSITE" id="PS50164"/>
    </source>
</evidence>
<dbReference type="CDD" id="cd10437">
    <property type="entry name" value="GIY-YIG_HE_I-TevI_like"/>
    <property type="match status" value="1"/>
</dbReference>
<proteinExistence type="predicted"/>
<dbReference type="Proteomes" id="UP000655830">
    <property type="component" value="Unassembled WGS sequence"/>
</dbReference>
<dbReference type="GO" id="GO:0004519">
    <property type="term" value="F:endonuclease activity"/>
    <property type="evidence" value="ECO:0007669"/>
    <property type="project" value="InterPro"/>
</dbReference>
<sequence>MVGIYKITNTATGNVYIGKATNVKRRWKQHINALNKGKHARKLQFAWNKYGESNFIFEVEQKCEVKELNDLEAFYIQLYDSINNGYNSKTVVAEEKIEGKKSLAELNTVTVTYNRRLLLASLLMYKLEQVISDTEYYPNLDKQPVNKKTDLGLIQNVSKLWIPIMNNFEARLQDSIKRHYALNTDILIWIEIDKNKDFFEQFNTLSNKGYVNISININNEEYYVKVYLADRTFWGKRTNFINNKGEVSYMLSKCMDILRRR</sequence>
<name>A0A926EKY9_9FIRM</name>
<dbReference type="SMART" id="SM00465">
    <property type="entry name" value="GIYc"/>
    <property type="match status" value="1"/>
</dbReference>
<evidence type="ECO:0000313" key="2">
    <source>
        <dbReference type="EMBL" id="MBC8581641.1"/>
    </source>
</evidence>
<dbReference type="RefSeq" id="WP_249334666.1">
    <property type="nucleotide sequence ID" value="NZ_JACRSY010000068.1"/>
</dbReference>
<dbReference type="InterPro" id="IPR035901">
    <property type="entry name" value="GIY-YIG_endonuc_sf"/>
</dbReference>
<dbReference type="SUPFAM" id="SSF82771">
    <property type="entry name" value="GIY-YIG endonuclease"/>
    <property type="match status" value="1"/>
</dbReference>
<dbReference type="EMBL" id="JACRSY010000068">
    <property type="protein sequence ID" value="MBC8581641.1"/>
    <property type="molecule type" value="Genomic_DNA"/>
</dbReference>
<organism evidence="2 3">
    <name type="scientific">Zhenhengia yiwuensis</name>
    <dbReference type="NCBI Taxonomy" id="2763666"/>
    <lineage>
        <taxon>Bacteria</taxon>
        <taxon>Bacillati</taxon>
        <taxon>Bacillota</taxon>
        <taxon>Clostridia</taxon>
        <taxon>Lachnospirales</taxon>
        <taxon>Lachnospiraceae</taxon>
        <taxon>Zhenhengia</taxon>
    </lineage>
</organism>
<dbReference type="InterPro" id="IPR000305">
    <property type="entry name" value="GIY-YIG_endonuc"/>
</dbReference>
<evidence type="ECO:0000313" key="3">
    <source>
        <dbReference type="Proteomes" id="UP000655830"/>
    </source>
</evidence>
<dbReference type="PROSITE" id="PS50164">
    <property type="entry name" value="GIY_YIG"/>
    <property type="match status" value="1"/>
</dbReference>
<dbReference type="InterPro" id="IPR006350">
    <property type="entry name" value="Intron_endoG1"/>
</dbReference>
<reference evidence="2" key="1">
    <citation type="submission" date="2020-08" db="EMBL/GenBank/DDBJ databases">
        <title>Genome public.</title>
        <authorList>
            <person name="Liu C."/>
            <person name="Sun Q."/>
        </authorList>
    </citation>
    <scope>NUCLEOTIDE SEQUENCE</scope>
    <source>
        <strain evidence="2">NSJ-12</strain>
    </source>
</reference>